<name>A0A075IDX5_9EURY</name>
<dbReference type="Gene3D" id="3.40.50.300">
    <property type="entry name" value="P-loop containing nucleotide triphosphate hydrolases"/>
    <property type="match status" value="1"/>
</dbReference>
<evidence type="ECO:0000259" key="7">
    <source>
        <dbReference type="Pfam" id="PF08542"/>
    </source>
</evidence>
<dbReference type="SUPFAM" id="SSF52540">
    <property type="entry name" value="P-loop containing nucleoside triphosphate hydrolases"/>
    <property type="match status" value="1"/>
</dbReference>
<gene>
    <name evidence="8" type="primary">rfcS</name>
</gene>
<dbReference type="GO" id="GO:0003677">
    <property type="term" value="F:DNA binding"/>
    <property type="evidence" value="ECO:0007669"/>
    <property type="project" value="InterPro"/>
</dbReference>
<comment type="similarity">
    <text evidence="1">Belongs to the activator 1 small subunits family. RfcS subfamily.</text>
</comment>
<dbReference type="Gene3D" id="1.10.8.60">
    <property type="match status" value="1"/>
</dbReference>
<dbReference type="PANTHER" id="PTHR11669:SF20">
    <property type="entry name" value="REPLICATION FACTOR C SUBUNIT 4"/>
    <property type="match status" value="1"/>
</dbReference>
<organism evidence="8">
    <name type="scientific">uncultured marine group II/III euryarchaeote SAT1000_27_D07</name>
    <dbReference type="NCBI Taxonomy" id="1456571"/>
    <lineage>
        <taxon>Archaea</taxon>
        <taxon>Methanobacteriati</taxon>
        <taxon>Methanobacteriota</taxon>
        <taxon>environmental samples</taxon>
    </lineage>
</organism>
<evidence type="ECO:0000256" key="5">
    <source>
        <dbReference type="ARBA" id="ARBA00022840"/>
    </source>
</evidence>
<evidence type="ECO:0000256" key="2">
    <source>
        <dbReference type="ARBA" id="ARBA00014164"/>
    </source>
</evidence>
<evidence type="ECO:0000313" key="8">
    <source>
        <dbReference type="EMBL" id="AIF24328.1"/>
    </source>
</evidence>
<reference evidence="8" key="1">
    <citation type="journal article" date="2014" name="Genome Biol. Evol.">
        <title>Pangenome evidence for extensive interdomain horizontal transfer affecting lineage core and shell genes in uncultured planktonic thaumarchaeota and euryarchaeota.</title>
        <authorList>
            <person name="Deschamps P."/>
            <person name="Zivanovic Y."/>
            <person name="Moreira D."/>
            <person name="Rodriguez-Valera F."/>
            <person name="Lopez-Garcia P."/>
        </authorList>
    </citation>
    <scope>NUCLEOTIDE SEQUENCE</scope>
</reference>
<dbReference type="GO" id="GO:0003689">
    <property type="term" value="F:DNA clamp loader activity"/>
    <property type="evidence" value="ECO:0007669"/>
    <property type="project" value="TreeGrafter"/>
</dbReference>
<dbReference type="InterPro" id="IPR027417">
    <property type="entry name" value="P-loop_NTPase"/>
</dbReference>
<feature type="domain" description="Replication factor C C-terminal" evidence="7">
    <location>
        <begin position="295"/>
        <end position="358"/>
    </location>
</feature>
<protein>
    <recommendedName>
        <fullName evidence="2">Replication factor C small subunit</fullName>
    </recommendedName>
    <alternativeName>
        <fullName evidence="6">Clamp loader small subunit</fullName>
    </alternativeName>
</protein>
<evidence type="ECO:0000256" key="3">
    <source>
        <dbReference type="ARBA" id="ARBA00022705"/>
    </source>
</evidence>
<sequence>MAGWLNTHAPRRFDDLAMPEKARQALASASLSADPPHLLITGPAGVGKTASWRLVARQVLGPGWRSTTHVLQVRDLVRQRGAMAQFETFLRPGGAGSTDTLAGRLSLDAFDRGIMAGSADDVAPAGREVKLADGVLPVSRLIVLEDADYLGSIRQAYLRRMMETVGSASRFVLVARAPSRIIDALRSRTQMIRIPSTSRETMLETMRSVAEVEAVKSADGVLEDIAYISEGNLRKALFTLEMLHVRGLSHDRSAVHKLVQATTLQSGRHLLELALRGRVVEWRWENRGGRKKRTLSGALAEIDRLMNDHGLDSDDVVSQLHDVLVGRRLSLPDDLRQEMLAALADCDAQLTRSMHARIPFENFLHKVARAGREHGLAFG</sequence>
<dbReference type="InterPro" id="IPR050238">
    <property type="entry name" value="DNA_Rep/Repair_Clamp_Loader"/>
</dbReference>
<dbReference type="Pfam" id="PF21960">
    <property type="entry name" value="RCF1-5-like_lid"/>
    <property type="match status" value="1"/>
</dbReference>
<proteinExistence type="inferred from homology"/>
<dbReference type="GO" id="GO:0005524">
    <property type="term" value="F:ATP binding"/>
    <property type="evidence" value="ECO:0007669"/>
    <property type="project" value="UniProtKB-KW"/>
</dbReference>
<dbReference type="GO" id="GO:0006261">
    <property type="term" value="P:DNA-templated DNA replication"/>
    <property type="evidence" value="ECO:0007669"/>
    <property type="project" value="TreeGrafter"/>
</dbReference>
<evidence type="ECO:0000256" key="1">
    <source>
        <dbReference type="ARBA" id="ARBA00009668"/>
    </source>
</evidence>
<evidence type="ECO:0000256" key="4">
    <source>
        <dbReference type="ARBA" id="ARBA00022741"/>
    </source>
</evidence>
<dbReference type="AlphaFoldDB" id="A0A075IDX5"/>
<dbReference type="GO" id="GO:0006281">
    <property type="term" value="P:DNA repair"/>
    <property type="evidence" value="ECO:0007669"/>
    <property type="project" value="TreeGrafter"/>
</dbReference>
<accession>A0A075IDX5</accession>
<dbReference type="InterPro" id="IPR013748">
    <property type="entry name" value="Rep_factorC_C"/>
</dbReference>
<dbReference type="PANTHER" id="PTHR11669">
    <property type="entry name" value="REPLICATION FACTOR C / DNA POLYMERASE III GAMMA-TAU SUBUNIT"/>
    <property type="match status" value="1"/>
</dbReference>
<keyword evidence="4" id="KW-0547">Nucleotide-binding</keyword>
<evidence type="ECO:0000256" key="6">
    <source>
        <dbReference type="ARBA" id="ARBA00031749"/>
    </source>
</evidence>
<dbReference type="EMBL" id="KF901257">
    <property type="protein sequence ID" value="AIF24328.1"/>
    <property type="molecule type" value="Genomic_DNA"/>
</dbReference>
<dbReference type="SUPFAM" id="SSF48019">
    <property type="entry name" value="post-AAA+ oligomerization domain-like"/>
    <property type="match status" value="1"/>
</dbReference>
<keyword evidence="3" id="KW-0235">DNA replication</keyword>
<dbReference type="Gene3D" id="1.20.272.10">
    <property type="match status" value="1"/>
</dbReference>
<dbReference type="GO" id="GO:0005663">
    <property type="term" value="C:DNA replication factor C complex"/>
    <property type="evidence" value="ECO:0007669"/>
    <property type="project" value="TreeGrafter"/>
</dbReference>
<keyword evidence="5" id="KW-0067">ATP-binding</keyword>
<dbReference type="Pfam" id="PF08542">
    <property type="entry name" value="Rep_fac_C"/>
    <property type="match status" value="1"/>
</dbReference>
<dbReference type="InterPro" id="IPR008921">
    <property type="entry name" value="DNA_pol3_clamp-load_cplx_C"/>
</dbReference>